<dbReference type="Pfam" id="PF04055">
    <property type="entry name" value="Radical_SAM"/>
    <property type="match status" value="1"/>
</dbReference>
<evidence type="ECO:0000313" key="14">
    <source>
        <dbReference type="EMBL" id="TCP25895.1"/>
    </source>
</evidence>
<dbReference type="GO" id="GO:0061798">
    <property type="term" value="F:GTP 3',8'-cyclase activity"/>
    <property type="evidence" value="ECO:0007669"/>
    <property type="project" value="UniProtKB-EC"/>
</dbReference>
<evidence type="ECO:0000256" key="1">
    <source>
        <dbReference type="ARBA" id="ARBA00001966"/>
    </source>
</evidence>
<dbReference type="NCBIfam" id="TIGR02666">
    <property type="entry name" value="moaA"/>
    <property type="match status" value="1"/>
</dbReference>
<evidence type="ECO:0000256" key="12">
    <source>
        <dbReference type="ARBA" id="ARBA00048697"/>
    </source>
</evidence>
<dbReference type="GO" id="GO:0006777">
    <property type="term" value="P:Mo-molybdopterin cofactor biosynthetic process"/>
    <property type="evidence" value="ECO:0007669"/>
    <property type="project" value="UniProtKB-KW"/>
</dbReference>
<dbReference type="InterPro" id="IPR050105">
    <property type="entry name" value="MoCo_biosynth_MoaA/MoaC"/>
</dbReference>
<dbReference type="InterPro" id="IPR040064">
    <property type="entry name" value="MoaA-like"/>
</dbReference>
<keyword evidence="5" id="KW-0479">Metal-binding</keyword>
<keyword evidence="15" id="KW-1185">Reference proteome</keyword>
<keyword evidence="8" id="KW-0411">Iron-sulfur</keyword>
<evidence type="ECO:0000256" key="7">
    <source>
        <dbReference type="ARBA" id="ARBA00023004"/>
    </source>
</evidence>
<dbReference type="InterPro" id="IPR013483">
    <property type="entry name" value="MoaA"/>
</dbReference>
<comment type="caution">
    <text evidence="14">The sequence shown here is derived from an EMBL/GenBank/DDBJ whole genome shotgun (WGS) entry which is preliminary data.</text>
</comment>
<dbReference type="PANTHER" id="PTHR22960:SF0">
    <property type="entry name" value="MOLYBDENUM COFACTOR BIOSYNTHESIS PROTEIN 1"/>
    <property type="match status" value="1"/>
</dbReference>
<dbReference type="CDD" id="cd01335">
    <property type="entry name" value="Radical_SAM"/>
    <property type="match status" value="1"/>
</dbReference>
<protein>
    <recommendedName>
        <fullName evidence="2">GTP 3',8-cyclase</fullName>
        <ecNumber evidence="2">4.1.99.22</ecNumber>
    </recommendedName>
</protein>
<dbReference type="InterPro" id="IPR058240">
    <property type="entry name" value="rSAM_sf"/>
</dbReference>
<comment type="cofactor">
    <cofactor evidence="1">
        <name>[4Fe-4S] cluster</name>
        <dbReference type="ChEBI" id="CHEBI:49883"/>
    </cofactor>
</comment>
<evidence type="ECO:0000256" key="11">
    <source>
        <dbReference type="ARBA" id="ARBA00023239"/>
    </source>
</evidence>
<keyword evidence="3" id="KW-0004">4Fe-4S</keyword>
<dbReference type="OrthoDB" id="9763993at2"/>
<dbReference type="PROSITE" id="PS01305">
    <property type="entry name" value="MOAA_NIFB_PQQE"/>
    <property type="match status" value="1"/>
</dbReference>
<gene>
    <name evidence="14" type="ORF">EV195_103257</name>
</gene>
<dbReference type="EC" id="4.1.99.22" evidence="2"/>
<evidence type="ECO:0000256" key="4">
    <source>
        <dbReference type="ARBA" id="ARBA00022691"/>
    </source>
</evidence>
<dbReference type="Proteomes" id="UP000294564">
    <property type="component" value="Unassembled WGS sequence"/>
</dbReference>
<keyword evidence="6" id="KW-0547">Nucleotide-binding</keyword>
<evidence type="ECO:0000256" key="8">
    <source>
        <dbReference type="ARBA" id="ARBA00023014"/>
    </source>
</evidence>
<dbReference type="SMART" id="SM00729">
    <property type="entry name" value="Elp3"/>
    <property type="match status" value="1"/>
</dbReference>
<dbReference type="InterPro" id="IPR000385">
    <property type="entry name" value="MoaA_NifB_PqqE_Fe-S-bd_CS"/>
</dbReference>
<keyword evidence="10" id="KW-0501">Molybdenum cofactor biosynthesis</keyword>
<feature type="domain" description="Radical SAM core" evidence="13">
    <location>
        <begin position="11"/>
        <end position="237"/>
    </location>
</feature>
<keyword evidence="7" id="KW-0408">Iron</keyword>
<dbReference type="PANTHER" id="PTHR22960">
    <property type="entry name" value="MOLYBDOPTERIN COFACTOR SYNTHESIS PROTEIN A"/>
    <property type="match status" value="1"/>
</dbReference>
<keyword evidence="11" id="KW-0456">Lyase</keyword>
<dbReference type="AlphaFoldDB" id="A0A4R2NWU8"/>
<dbReference type="GO" id="GO:0046872">
    <property type="term" value="F:metal ion binding"/>
    <property type="evidence" value="ECO:0007669"/>
    <property type="project" value="UniProtKB-KW"/>
</dbReference>
<name>A0A4R2NWU8_9FLAO</name>
<evidence type="ECO:0000259" key="13">
    <source>
        <dbReference type="PROSITE" id="PS51918"/>
    </source>
</evidence>
<organism evidence="14 15">
    <name type="scientific">Tenacibaculum skagerrakense</name>
    <dbReference type="NCBI Taxonomy" id="186571"/>
    <lineage>
        <taxon>Bacteria</taxon>
        <taxon>Pseudomonadati</taxon>
        <taxon>Bacteroidota</taxon>
        <taxon>Flavobacteriia</taxon>
        <taxon>Flavobacteriales</taxon>
        <taxon>Flavobacteriaceae</taxon>
        <taxon>Tenacibaculum</taxon>
    </lineage>
</organism>
<keyword evidence="9" id="KW-0342">GTP-binding</keyword>
<accession>A0A4R2NWU8</accession>
<dbReference type="Pfam" id="PF06463">
    <property type="entry name" value="Mob_synth_C"/>
    <property type="match status" value="1"/>
</dbReference>
<sequence>MQESSNILTDSFGRHHSYLRISLTEKCNLRCTYCMPENGVVLSPKKQLMTTQEVMDIAQLFVKNGVTKIRLTGGEPLLRKDFPEIITALSKLPVHLSLTTNAILVDRHIETFKKSNLKAINVSLDTLIPAKFNTITKRDQFNKAYDNIKLLLNHNFNVKLNVVLIKGFNDDEIIDFINFTKNEHITVRFIEFMPFDGNNWDTCKIVSYKDILDKVEEYYLPSNVTMLTNEKNFTARNFKIKGFTGTFGIISTVTNPFCDSCNRIRLTANGKLKNCLFSTTETDLLTPFRENQQIEPIIQAAIQKKKAVRSGMTSINDFKNLTNHDNRSMITIGG</sequence>
<dbReference type="Gene3D" id="3.20.20.70">
    <property type="entry name" value="Aldolase class I"/>
    <property type="match status" value="1"/>
</dbReference>
<dbReference type="InterPro" id="IPR007197">
    <property type="entry name" value="rSAM"/>
</dbReference>
<evidence type="ECO:0000256" key="10">
    <source>
        <dbReference type="ARBA" id="ARBA00023150"/>
    </source>
</evidence>
<evidence type="ECO:0000256" key="5">
    <source>
        <dbReference type="ARBA" id="ARBA00022723"/>
    </source>
</evidence>
<dbReference type="SFLD" id="SFLDG01067">
    <property type="entry name" value="SPASM/twitch_domain_containing"/>
    <property type="match status" value="1"/>
</dbReference>
<dbReference type="EMBL" id="SLXM01000003">
    <property type="protein sequence ID" value="TCP25895.1"/>
    <property type="molecule type" value="Genomic_DNA"/>
</dbReference>
<keyword evidence="4" id="KW-0949">S-adenosyl-L-methionine</keyword>
<dbReference type="SFLD" id="SFLDG01386">
    <property type="entry name" value="main_SPASM_domain-containing"/>
    <property type="match status" value="1"/>
</dbReference>
<dbReference type="SFLD" id="SFLDS00029">
    <property type="entry name" value="Radical_SAM"/>
    <property type="match status" value="1"/>
</dbReference>
<reference evidence="14 15" key="1">
    <citation type="submission" date="2019-03" db="EMBL/GenBank/DDBJ databases">
        <title>Genomic Encyclopedia of Type Strains, Phase IV (KMG-IV): sequencing the most valuable type-strain genomes for metagenomic binning, comparative biology and taxonomic classification.</title>
        <authorList>
            <person name="Goeker M."/>
        </authorList>
    </citation>
    <scope>NUCLEOTIDE SEQUENCE [LARGE SCALE GENOMIC DNA]</scope>
    <source>
        <strain evidence="14 15">DSM 14836</strain>
    </source>
</reference>
<evidence type="ECO:0000256" key="9">
    <source>
        <dbReference type="ARBA" id="ARBA00023134"/>
    </source>
</evidence>
<evidence type="ECO:0000313" key="15">
    <source>
        <dbReference type="Proteomes" id="UP000294564"/>
    </source>
</evidence>
<dbReference type="RefSeq" id="WP_132794279.1">
    <property type="nucleotide sequence ID" value="NZ_SLXM01000003.1"/>
</dbReference>
<evidence type="ECO:0000256" key="6">
    <source>
        <dbReference type="ARBA" id="ARBA00022741"/>
    </source>
</evidence>
<dbReference type="InterPro" id="IPR013785">
    <property type="entry name" value="Aldolase_TIM"/>
</dbReference>
<comment type="catalytic activity">
    <reaction evidence="12">
        <text>GTP + AH2 + S-adenosyl-L-methionine = (8S)-3',8-cyclo-7,8-dihydroguanosine 5'-triphosphate + 5'-deoxyadenosine + L-methionine + A + H(+)</text>
        <dbReference type="Rhea" id="RHEA:49576"/>
        <dbReference type="ChEBI" id="CHEBI:13193"/>
        <dbReference type="ChEBI" id="CHEBI:15378"/>
        <dbReference type="ChEBI" id="CHEBI:17319"/>
        <dbReference type="ChEBI" id="CHEBI:17499"/>
        <dbReference type="ChEBI" id="CHEBI:37565"/>
        <dbReference type="ChEBI" id="CHEBI:57844"/>
        <dbReference type="ChEBI" id="CHEBI:59789"/>
        <dbReference type="ChEBI" id="CHEBI:131766"/>
        <dbReference type="EC" id="4.1.99.22"/>
    </reaction>
</comment>
<proteinExistence type="predicted"/>
<dbReference type="GO" id="GO:0005525">
    <property type="term" value="F:GTP binding"/>
    <property type="evidence" value="ECO:0007669"/>
    <property type="project" value="UniProtKB-KW"/>
</dbReference>
<evidence type="ECO:0000256" key="2">
    <source>
        <dbReference type="ARBA" id="ARBA00012167"/>
    </source>
</evidence>
<dbReference type="CDD" id="cd21117">
    <property type="entry name" value="Twitch_MoaA"/>
    <property type="match status" value="1"/>
</dbReference>
<dbReference type="InterPro" id="IPR006638">
    <property type="entry name" value="Elp3/MiaA/NifB-like_rSAM"/>
</dbReference>
<evidence type="ECO:0000256" key="3">
    <source>
        <dbReference type="ARBA" id="ARBA00022485"/>
    </source>
</evidence>
<dbReference type="SFLD" id="SFLDG01383">
    <property type="entry name" value="cyclic_pyranopterin_phosphate"/>
    <property type="match status" value="1"/>
</dbReference>
<dbReference type="UniPathway" id="UPA00344"/>
<dbReference type="SUPFAM" id="SSF102114">
    <property type="entry name" value="Radical SAM enzymes"/>
    <property type="match status" value="1"/>
</dbReference>
<dbReference type="GO" id="GO:0051539">
    <property type="term" value="F:4 iron, 4 sulfur cluster binding"/>
    <property type="evidence" value="ECO:0007669"/>
    <property type="project" value="UniProtKB-KW"/>
</dbReference>
<dbReference type="PROSITE" id="PS51918">
    <property type="entry name" value="RADICAL_SAM"/>
    <property type="match status" value="1"/>
</dbReference>
<dbReference type="InterPro" id="IPR010505">
    <property type="entry name" value="MoaA_twitch"/>
</dbReference>
<dbReference type="GO" id="GO:0061799">
    <property type="term" value="F:cyclic pyranopterin monophosphate synthase activity"/>
    <property type="evidence" value="ECO:0007669"/>
    <property type="project" value="TreeGrafter"/>
</dbReference>